<dbReference type="Proteomes" id="UP000717696">
    <property type="component" value="Unassembled WGS sequence"/>
</dbReference>
<feature type="region of interest" description="Disordered" evidence="1">
    <location>
        <begin position="233"/>
        <end position="269"/>
    </location>
</feature>
<feature type="compositionally biased region" description="Polar residues" evidence="1">
    <location>
        <begin position="253"/>
        <end position="266"/>
    </location>
</feature>
<proteinExistence type="predicted"/>
<feature type="region of interest" description="Disordered" evidence="1">
    <location>
        <begin position="632"/>
        <end position="672"/>
    </location>
</feature>
<name>A0A9P9J005_9HYPO</name>
<sequence length="793" mass="87752">MTAPASIPNLRPGFPQPIAKAAPRIPSFERLRPRSRVVVLSRRPARARYLRIRAHSEVGSRRLPSNPTTLDPISPGNINRTCSIQREAATQTGYLEDRLDPSRAISDLDEGKNEHSNYSTSATNASPFDVSPQNPESLARPGSGNCDGISHIAVFDGQNGTTLTNTPKQPLDLPRMYIPCETGSNQKPLRPSSTEPICGNPSRFTNTLGRFGVDSLLVEAITRNVVQQLQMLSVSSEPRSHQHPLKDSEEQSPESYRNPSRTSSQREALDRFTRELQRYTERSGARGKLPVFTPTPTKSGATLRTISALVPFRSEFKAAGLAVTSKDQARTHHHRTKPNVVPTARPPLPKFSIKEAHLSQVDGNDGCCPSSNTEISFLTPTNADEWRHAMMEKAKPRRHQKPFTNKPAKPRCLPCIPSHHDSTDSGCLQLLQKSQYQVHAGEQHVASNIVSKIPKLPAKARVPGWEHLPIPHIAYPNNHRHGPRTETSHPAARGLQAGSKKECPSPAVSGPGQSITATGLRRQSMALPQQGTEAVSPRGNRSAERHNLQRRRTRPVRLTSTPIATSRIPHMESLNRQKPAHHSPRRYQSAPAYDTTKDLQKVKPYLKPLPDLPSTPKQDINSFSGVKLVAESTTKMPPQDGGVAEVTTSSQGKNYYQPEPPASPQHVTPGDRADTSRIATQVDIPQRISSIKGSLQSANWEDCDSEVMDRDVLKGLHVAASAACDERVDALIRQETGLRIRKLLVSLMPFENMGDKLVADAKQRRASRRANMREVKRRVRRSRELQKATMPFY</sequence>
<organism evidence="2 3">
    <name type="scientific">Dactylonectria estremocensis</name>
    <dbReference type="NCBI Taxonomy" id="1079267"/>
    <lineage>
        <taxon>Eukaryota</taxon>
        <taxon>Fungi</taxon>
        <taxon>Dikarya</taxon>
        <taxon>Ascomycota</taxon>
        <taxon>Pezizomycotina</taxon>
        <taxon>Sordariomycetes</taxon>
        <taxon>Hypocreomycetidae</taxon>
        <taxon>Hypocreales</taxon>
        <taxon>Nectriaceae</taxon>
        <taxon>Dactylonectria</taxon>
    </lineage>
</organism>
<feature type="region of interest" description="Disordered" evidence="1">
    <location>
        <begin position="105"/>
        <end position="143"/>
    </location>
</feature>
<comment type="caution">
    <text evidence="2">The sequence shown here is derived from an EMBL/GenBank/DDBJ whole genome shotgun (WGS) entry which is preliminary data.</text>
</comment>
<feature type="compositionally biased region" description="Basic and acidic residues" evidence="1">
    <location>
        <begin position="238"/>
        <end position="249"/>
    </location>
</feature>
<keyword evidence="3" id="KW-1185">Reference proteome</keyword>
<accession>A0A9P9J005</accession>
<reference evidence="2" key="1">
    <citation type="journal article" date="2021" name="Nat. Commun.">
        <title>Genetic determinants of endophytism in the Arabidopsis root mycobiome.</title>
        <authorList>
            <person name="Mesny F."/>
            <person name="Miyauchi S."/>
            <person name="Thiergart T."/>
            <person name="Pickel B."/>
            <person name="Atanasova L."/>
            <person name="Karlsson M."/>
            <person name="Huettel B."/>
            <person name="Barry K.W."/>
            <person name="Haridas S."/>
            <person name="Chen C."/>
            <person name="Bauer D."/>
            <person name="Andreopoulos W."/>
            <person name="Pangilinan J."/>
            <person name="LaButti K."/>
            <person name="Riley R."/>
            <person name="Lipzen A."/>
            <person name="Clum A."/>
            <person name="Drula E."/>
            <person name="Henrissat B."/>
            <person name="Kohler A."/>
            <person name="Grigoriev I.V."/>
            <person name="Martin F.M."/>
            <person name="Hacquard S."/>
        </authorList>
    </citation>
    <scope>NUCLEOTIDE SEQUENCE</scope>
    <source>
        <strain evidence="2">MPI-CAGE-AT-0021</strain>
    </source>
</reference>
<evidence type="ECO:0000313" key="2">
    <source>
        <dbReference type="EMBL" id="KAH7137180.1"/>
    </source>
</evidence>
<feature type="compositionally biased region" description="Polar residues" evidence="1">
    <location>
        <begin position="116"/>
        <end position="136"/>
    </location>
</feature>
<evidence type="ECO:0000256" key="1">
    <source>
        <dbReference type="SAM" id="MobiDB-lite"/>
    </source>
</evidence>
<protein>
    <submittedName>
        <fullName evidence="2">Uncharacterized protein</fullName>
    </submittedName>
</protein>
<gene>
    <name evidence="2" type="ORF">B0J13DRAFT_559118</name>
</gene>
<feature type="region of interest" description="Disordered" evidence="1">
    <location>
        <begin position="569"/>
        <end position="594"/>
    </location>
</feature>
<evidence type="ECO:0000313" key="3">
    <source>
        <dbReference type="Proteomes" id="UP000717696"/>
    </source>
</evidence>
<feature type="region of interest" description="Disordered" evidence="1">
    <location>
        <begin position="478"/>
        <end position="555"/>
    </location>
</feature>
<feature type="region of interest" description="Disordered" evidence="1">
    <location>
        <begin position="323"/>
        <end position="346"/>
    </location>
</feature>
<dbReference type="OrthoDB" id="273010at2759"/>
<dbReference type="AlphaFoldDB" id="A0A9P9J005"/>
<dbReference type="EMBL" id="JAGMUU010000015">
    <property type="protein sequence ID" value="KAH7137180.1"/>
    <property type="molecule type" value="Genomic_DNA"/>
</dbReference>